<comment type="caution">
    <text evidence="3">The sequence shown here is derived from an EMBL/GenBank/DDBJ whole genome shotgun (WGS) entry which is preliminary data.</text>
</comment>
<keyword evidence="1" id="KW-0812">Transmembrane</keyword>
<sequence>MAACRPCAGARGFPWRPPLEGCGICGFWRHDRPRLPAFTVTHPSPPSGGLGAVIIGRNEGARLVACLASFPAWVRPLVYVDSGSTDGSPAAARAAGAEVVALDMAIPFTAARARNAGLARLLEVGGPEFVQFVDGDCRLQPGWLPVARAFLEAHPEAAVVCGRRREMRPEVSIWNRLCDAEWDTPVGLAKACGGDALMRVRAVQAVEGYDPRLIAGEEPELCVRLRAAGWQVWRIDEEMTLHDAAMTRIGQWWKRTRRGGHAFAEGAALHGAPPERHWVAETRRALLWGAVLPVAALAGALVTPWALLLLALYPVQVLRLARRYGWERALFMTLAKFPEAQGVLEYWLNRLRRRRSGLIEYK</sequence>
<dbReference type="Pfam" id="PF00535">
    <property type="entry name" value="Glycos_transf_2"/>
    <property type="match status" value="1"/>
</dbReference>
<evidence type="ECO:0000259" key="2">
    <source>
        <dbReference type="Pfam" id="PF00535"/>
    </source>
</evidence>
<dbReference type="Gene3D" id="3.90.550.10">
    <property type="entry name" value="Spore Coat Polysaccharide Biosynthesis Protein SpsA, Chain A"/>
    <property type="match status" value="1"/>
</dbReference>
<name>A0ABX0G870_9RHOB</name>
<reference evidence="3 4" key="1">
    <citation type="journal article" date="2022" name="Microorganisms">
        <title>Genome Sequence and Characterization of a Xanthorhodopsin-Containing, Aerobic Anoxygenic Phototrophic Rhodobacter Species, Isolated from Mesophilic Conditions at Yellowstone National Park.</title>
        <authorList>
            <person name="Kyndt J.A."/>
            <person name="Robertson S."/>
            <person name="Shoffstall I.B."/>
            <person name="Ramaley R.F."/>
            <person name="Meyer T.E."/>
        </authorList>
    </citation>
    <scope>NUCLEOTIDE SEQUENCE [LARGE SCALE GENOMIC DNA]</scope>
    <source>
        <strain evidence="3 4">M37P</strain>
    </source>
</reference>
<feature type="transmembrane region" description="Helical" evidence="1">
    <location>
        <begin position="286"/>
        <end position="313"/>
    </location>
</feature>
<feature type="domain" description="Glycosyltransferase 2-like" evidence="2">
    <location>
        <begin position="53"/>
        <end position="176"/>
    </location>
</feature>
<dbReference type="InterPro" id="IPR001173">
    <property type="entry name" value="Glyco_trans_2-like"/>
</dbReference>
<evidence type="ECO:0000313" key="4">
    <source>
        <dbReference type="Proteomes" id="UP001515660"/>
    </source>
</evidence>
<gene>
    <name evidence="3" type="ORF">G8O29_09910</name>
</gene>
<evidence type="ECO:0000256" key="1">
    <source>
        <dbReference type="SAM" id="Phobius"/>
    </source>
</evidence>
<organism evidence="3 4">
    <name type="scientific">Rhodobacter calidifons</name>
    <dbReference type="NCBI Taxonomy" id="2715277"/>
    <lineage>
        <taxon>Bacteria</taxon>
        <taxon>Pseudomonadati</taxon>
        <taxon>Pseudomonadota</taxon>
        <taxon>Alphaproteobacteria</taxon>
        <taxon>Rhodobacterales</taxon>
        <taxon>Rhodobacter group</taxon>
        <taxon>Rhodobacter</taxon>
    </lineage>
</organism>
<dbReference type="EMBL" id="JAANHS010000006">
    <property type="protein sequence ID" value="NHB77053.1"/>
    <property type="molecule type" value="Genomic_DNA"/>
</dbReference>
<dbReference type="InterPro" id="IPR029044">
    <property type="entry name" value="Nucleotide-diphossugar_trans"/>
</dbReference>
<dbReference type="PANTHER" id="PTHR43646:SF6">
    <property type="entry name" value="PRE-MYCOFACTOCIN GLYCOSYLTRANSFERASE"/>
    <property type="match status" value="1"/>
</dbReference>
<accession>A0ABX0G870</accession>
<proteinExistence type="predicted"/>
<evidence type="ECO:0000313" key="3">
    <source>
        <dbReference type="EMBL" id="NHB77053.1"/>
    </source>
</evidence>
<dbReference type="SUPFAM" id="SSF53448">
    <property type="entry name" value="Nucleotide-diphospho-sugar transferases"/>
    <property type="match status" value="1"/>
</dbReference>
<keyword evidence="1" id="KW-1133">Transmembrane helix</keyword>
<protein>
    <submittedName>
        <fullName evidence="3">Glycosyltransferase</fullName>
    </submittedName>
</protein>
<dbReference type="PANTHER" id="PTHR43646">
    <property type="entry name" value="GLYCOSYLTRANSFERASE"/>
    <property type="match status" value="1"/>
</dbReference>
<keyword evidence="4" id="KW-1185">Reference proteome</keyword>
<dbReference type="Proteomes" id="UP001515660">
    <property type="component" value="Unassembled WGS sequence"/>
</dbReference>
<keyword evidence="1" id="KW-0472">Membrane</keyword>